<evidence type="ECO:0000313" key="4">
    <source>
        <dbReference type="Proteomes" id="UP000001072"/>
    </source>
</evidence>
<dbReference type="GeneID" id="18933010"/>
<gene>
    <name evidence="3" type="ORF">MELLADRAFT_77840</name>
</gene>
<dbReference type="SMART" id="SM00233">
    <property type="entry name" value="PH"/>
    <property type="match status" value="2"/>
</dbReference>
<organism evidence="4">
    <name type="scientific">Melampsora larici-populina (strain 98AG31 / pathotype 3-4-7)</name>
    <name type="common">Poplar leaf rust fungus</name>
    <dbReference type="NCBI Taxonomy" id="747676"/>
    <lineage>
        <taxon>Eukaryota</taxon>
        <taxon>Fungi</taxon>
        <taxon>Dikarya</taxon>
        <taxon>Basidiomycota</taxon>
        <taxon>Pucciniomycotina</taxon>
        <taxon>Pucciniomycetes</taxon>
        <taxon>Pucciniales</taxon>
        <taxon>Melampsoraceae</taxon>
        <taxon>Melampsora</taxon>
    </lineage>
</organism>
<feature type="compositionally biased region" description="Polar residues" evidence="1">
    <location>
        <begin position="35"/>
        <end position="50"/>
    </location>
</feature>
<evidence type="ECO:0000259" key="2">
    <source>
        <dbReference type="PROSITE" id="PS50003"/>
    </source>
</evidence>
<feature type="compositionally biased region" description="Polar residues" evidence="1">
    <location>
        <begin position="580"/>
        <end position="602"/>
    </location>
</feature>
<feature type="region of interest" description="Disordered" evidence="1">
    <location>
        <begin position="1060"/>
        <end position="1088"/>
    </location>
</feature>
<dbReference type="HOGENOM" id="CLU_281876_0_0_1"/>
<feature type="compositionally biased region" description="Low complexity" evidence="1">
    <location>
        <begin position="639"/>
        <end position="650"/>
    </location>
</feature>
<dbReference type="SUPFAM" id="SSF50729">
    <property type="entry name" value="PH domain-like"/>
    <property type="match status" value="1"/>
</dbReference>
<protein>
    <recommendedName>
        <fullName evidence="2">PH domain-containing protein</fullName>
    </recommendedName>
</protein>
<dbReference type="eggNOG" id="ENOG502QPV9">
    <property type="taxonomic scope" value="Eukaryota"/>
</dbReference>
<evidence type="ECO:0000313" key="3">
    <source>
        <dbReference type="EMBL" id="EGG06428.1"/>
    </source>
</evidence>
<dbReference type="KEGG" id="mlr:MELLADRAFT_77840"/>
<dbReference type="InterPro" id="IPR011993">
    <property type="entry name" value="PH-like_dom_sf"/>
</dbReference>
<dbReference type="VEuPathDB" id="FungiDB:MELLADRAFT_77840"/>
<feature type="compositionally biased region" description="Polar residues" evidence="1">
    <location>
        <begin position="545"/>
        <end position="558"/>
    </location>
</feature>
<sequence length="1110" mass="119323">MSDHETSSGPHSPPHSTSVYASVNSRGPGRRNNKTHVSQSSGSSLRNSKFNPDLDSPRSQSSASTKPVSRKKPTPITSNPHDMDRVISLFRNPKFYYEGFILRRTVLLSDGQPPKRTDPQPTWAKFYVQIAGTTISSWDAVEMEIAAKEGRQVAPNYTNITDASVSLPESNSSKAAQDLKAPTPFIFFLNNAGRNKFVFSCSDQRTLLSWVTAIRLAAWERSRLSEIYTGTLLATRPEASQPKEKSEGWLMVRLPGDTEWTRVWCTIVGGDSTGTALSGSMGYKDGKRPKRNSIFGLGGFGSNRLSSTSPQPGLSPDNDHEPLLMFAPKKGAKKVLGTMSAVQFVAAMYPESKALIDSSTMFKIEGKFHAHGPDGRPIDQTGVEGFVLATPGEGTVADMLGWLLGIMDAFALYGRPATPNYDLKDPSSFYFGYPIGPDSDRLFLEREWAEDVDINENSLCEIRLALKSILVQRMQSLASPLSQAKQSYISKPASSPAKDMEKSQPGVNKPDAFASCIVLAVLKEETDSAPALDPRLLNPNGLQGDRQQSSSSSKFTGLSPTTQAASPASPPARSPASPQDVSSEHVSPQAASSHATSPQTSLTLPVHADLTDDIHEFSSYFSIPESTQSPGKKSEPIDSSPSKSLVSSPVQERSTKSPDPSPSQSSQKIGSPVAVTASGSEPLEVYDDMLYALSFADDPAMTERNAGPSSSQQTPLSELSNNPQPDFLNRPPPSRSSPPTITMTEAPKTSFPSSFAAGKKSAARIAAAQAAQAAGKAAIHMPGHQSVRNTMAHQLPSSTHGEQHGHFPSSTSRREIPAVLRDQPEPIDTTGLRPAFSTHGLLHRVMQEKQEKSIQSIQEAAHRSGEPLVQVNHKPPPPQNGLLGAIASHERDRKRDGGMGAVLTERVRERKVLEGRQREMEEMHRASMVNGGMGMMGYPNYGPMMQAGMMPMMYNPSMMGGMAGMGSPPGSGGGYEQMMFHQAHQMQMQQQAMLAAQQAYMSSFSGYPGGPNQMIGSSPNLMGTPSMIGGNLNSHQSMYLPNHGGYLNGNNYQMMTPGGGGGSGGGGSMIGTHSNHPTPPTAGHQSQMNYFGSVGKINQPQQQNHENGAQ</sequence>
<feature type="region of interest" description="Disordered" evidence="1">
    <location>
        <begin position="530"/>
        <end position="602"/>
    </location>
</feature>
<dbReference type="Pfam" id="PF25381">
    <property type="entry name" value="PH_26"/>
    <property type="match status" value="1"/>
</dbReference>
<keyword evidence="4" id="KW-1185">Reference proteome</keyword>
<dbReference type="InterPro" id="IPR058155">
    <property type="entry name" value="Skg3/CAF120-like_PH"/>
</dbReference>
<dbReference type="Gene3D" id="2.30.29.30">
    <property type="entry name" value="Pleckstrin-homology domain (PH domain)/Phosphotyrosine-binding domain (PTB)"/>
    <property type="match status" value="1"/>
</dbReference>
<feature type="compositionally biased region" description="Gly residues" evidence="1">
    <location>
        <begin position="1060"/>
        <end position="1069"/>
    </location>
</feature>
<feature type="region of interest" description="Disordered" evidence="1">
    <location>
        <begin position="700"/>
        <end position="755"/>
    </location>
</feature>
<dbReference type="EMBL" id="GL883108">
    <property type="protein sequence ID" value="EGG06428.1"/>
    <property type="molecule type" value="Genomic_DNA"/>
</dbReference>
<feature type="compositionally biased region" description="Polar residues" evidence="1">
    <location>
        <begin position="57"/>
        <end position="67"/>
    </location>
</feature>
<dbReference type="Proteomes" id="UP000001072">
    <property type="component" value="Unassembled WGS sequence"/>
</dbReference>
<feature type="region of interest" description="Disordered" evidence="1">
    <location>
        <begin position="488"/>
        <end position="507"/>
    </location>
</feature>
<evidence type="ECO:0000256" key="1">
    <source>
        <dbReference type="SAM" id="MobiDB-lite"/>
    </source>
</evidence>
<feature type="domain" description="PH" evidence="2">
    <location>
        <begin position="94"/>
        <end position="219"/>
    </location>
</feature>
<dbReference type="RefSeq" id="XP_007410262.1">
    <property type="nucleotide sequence ID" value="XM_007410200.1"/>
</dbReference>
<name>F4RMH7_MELLP</name>
<feature type="region of interest" description="Disordered" evidence="1">
    <location>
        <begin position="1"/>
        <end position="82"/>
    </location>
</feature>
<feature type="region of interest" description="Disordered" evidence="1">
    <location>
        <begin position="623"/>
        <end position="676"/>
    </location>
</feature>
<dbReference type="AlphaFoldDB" id="F4RMH7"/>
<accession>F4RMH7</accession>
<feature type="compositionally biased region" description="Polar residues" evidence="1">
    <location>
        <begin position="707"/>
        <end position="724"/>
    </location>
</feature>
<reference evidence="4" key="1">
    <citation type="journal article" date="2011" name="Proc. Natl. Acad. Sci. U.S.A.">
        <title>Obligate biotrophy features unraveled by the genomic analysis of rust fungi.</title>
        <authorList>
            <person name="Duplessis S."/>
            <person name="Cuomo C.A."/>
            <person name="Lin Y.-C."/>
            <person name="Aerts A."/>
            <person name="Tisserant E."/>
            <person name="Veneault-Fourrey C."/>
            <person name="Joly D.L."/>
            <person name="Hacquard S."/>
            <person name="Amselem J."/>
            <person name="Cantarel B.L."/>
            <person name="Chiu R."/>
            <person name="Coutinho P.M."/>
            <person name="Feau N."/>
            <person name="Field M."/>
            <person name="Frey P."/>
            <person name="Gelhaye E."/>
            <person name="Goldberg J."/>
            <person name="Grabherr M.G."/>
            <person name="Kodira C.D."/>
            <person name="Kohler A."/>
            <person name="Kuees U."/>
            <person name="Lindquist E.A."/>
            <person name="Lucas S.M."/>
            <person name="Mago R."/>
            <person name="Mauceli E."/>
            <person name="Morin E."/>
            <person name="Murat C."/>
            <person name="Pangilinan J.L."/>
            <person name="Park R."/>
            <person name="Pearson M."/>
            <person name="Quesneville H."/>
            <person name="Rouhier N."/>
            <person name="Sakthikumar S."/>
            <person name="Salamov A.A."/>
            <person name="Schmutz J."/>
            <person name="Selles B."/>
            <person name="Shapiro H."/>
            <person name="Tanguay P."/>
            <person name="Tuskan G.A."/>
            <person name="Henrissat B."/>
            <person name="Van de Peer Y."/>
            <person name="Rouze P."/>
            <person name="Ellis J.G."/>
            <person name="Dodds P.N."/>
            <person name="Schein J.E."/>
            <person name="Zhong S."/>
            <person name="Hamelin R.C."/>
            <person name="Grigoriev I.V."/>
            <person name="Szabo L.J."/>
            <person name="Martin F."/>
        </authorList>
    </citation>
    <scope>NUCLEOTIDE SEQUENCE [LARGE SCALE GENOMIC DNA]</scope>
    <source>
        <strain evidence="4">98AG31 / pathotype 3-4-7</strain>
    </source>
</reference>
<dbReference type="OrthoDB" id="2505514at2759"/>
<proteinExistence type="predicted"/>
<feature type="compositionally biased region" description="Low complexity" evidence="1">
    <location>
        <begin position="7"/>
        <end position="18"/>
    </location>
</feature>
<dbReference type="InParanoid" id="F4RMH7"/>
<dbReference type="InterPro" id="IPR001849">
    <property type="entry name" value="PH_domain"/>
</dbReference>
<dbReference type="PROSITE" id="PS50003">
    <property type="entry name" value="PH_DOMAIN"/>
    <property type="match status" value="1"/>
</dbReference>